<keyword evidence="2" id="KW-1185">Reference proteome</keyword>
<dbReference type="Proteomes" id="UP000253551">
    <property type="component" value="Unassembled WGS sequence"/>
</dbReference>
<dbReference type="OrthoDB" id="2261494at2759"/>
<reference evidence="1 2" key="1">
    <citation type="journal article" date="2018" name="G3 (Bethesda)">
        <title>Phylogenetic and Phylogenomic Definition of Rhizopus Species.</title>
        <authorList>
            <person name="Gryganskyi A.P."/>
            <person name="Golan J."/>
            <person name="Dolatabadi S."/>
            <person name="Mondo S."/>
            <person name="Robb S."/>
            <person name="Idnurm A."/>
            <person name="Muszewska A."/>
            <person name="Steczkiewicz K."/>
            <person name="Masonjones S."/>
            <person name="Liao H.L."/>
            <person name="Gajdeczka M.T."/>
            <person name="Anike F."/>
            <person name="Vuek A."/>
            <person name="Anishchenko I.M."/>
            <person name="Voigt K."/>
            <person name="de Hoog G.S."/>
            <person name="Smith M.E."/>
            <person name="Heitman J."/>
            <person name="Vilgalys R."/>
            <person name="Stajich J.E."/>
        </authorList>
    </citation>
    <scope>NUCLEOTIDE SEQUENCE [LARGE SCALE GENOMIC DNA]</scope>
    <source>
        <strain evidence="1 2">LSU 92-RS-03</strain>
    </source>
</reference>
<gene>
    <name evidence="1" type="ORF">CU098_009664</name>
</gene>
<accession>A0A367JHY5</accession>
<evidence type="ECO:0000313" key="1">
    <source>
        <dbReference type="EMBL" id="RCH89331.1"/>
    </source>
</evidence>
<organism evidence="1 2">
    <name type="scientific">Rhizopus stolonifer</name>
    <name type="common">Rhizopus nigricans</name>
    <dbReference type="NCBI Taxonomy" id="4846"/>
    <lineage>
        <taxon>Eukaryota</taxon>
        <taxon>Fungi</taxon>
        <taxon>Fungi incertae sedis</taxon>
        <taxon>Mucoromycota</taxon>
        <taxon>Mucoromycotina</taxon>
        <taxon>Mucoromycetes</taxon>
        <taxon>Mucorales</taxon>
        <taxon>Mucorineae</taxon>
        <taxon>Rhizopodaceae</taxon>
        <taxon>Rhizopus</taxon>
    </lineage>
</organism>
<sequence length="152" mass="17510">IFGSLAMLKNIADEFSFAKLDTFSTIKIFFLHAAGDTLYLWSVCFEKDGDIYELWLEHRLQIKPYIEDKFENLPNFVNFFWNMKASICLVCESVKNILKLKEEHSAALVESRFKSNYTCQSLSEIVNPSILKLVEEDDKTGMASLGPFYSLI</sequence>
<protein>
    <submittedName>
        <fullName evidence="1">Uncharacterized protein</fullName>
    </submittedName>
</protein>
<comment type="caution">
    <text evidence="1">The sequence shown here is derived from an EMBL/GenBank/DDBJ whole genome shotgun (WGS) entry which is preliminary data.</text>
</comment>
<proteinExistence type="predicted"/>
<dbReference type="AlphaFoldDB" id="A0A367JHY5"/>
<name>A0A367JHY5_RHIST</name>
<evidence type="ECO:0000313" key="2">
    <source>
        <dbReference type="Proteomes" id="UP000253551"/>
    </source>
</evidence>
<dbReference type="EMBL" id="PJQM01003354">
    <property type="protein sequence ID" value="RCH89331.1"/>
    <property type="molecule type" value="Genomic_DNA"/>
</dbReference>
<feature type="non-terminal residue" evidence="1">
    <location>
        <position position="1"/>
    </location>
</feature>